<keyword evidence="1" id="KW-1133">Transmembrane helix</keyword>
<proteinExistence type="predicted"/>
<protein>
    <submittedName>
        <fullName evidence="2">Uncharacterized protein</fullName>
    </submittedName>
</protein>
<keyword evidence="3" id="KW-1185">Reference proteome</keyword>
<comment type="caution">
    <text evidence="2">The sequence shown here is derived from an EMBL/GenBank/DDBJ whole genome shotgun (WGS) entry which is preliminary data.</text>
</comment>
<dbReference type="Proteomes" id="UP000813444">
    <property type="component" value="Unassembled WGS sequence"/>
</dbReference>
<dbReference type="AlphaFoldDB" id="A0A8K0ST88"/>
<dbReference type="EMBL" id="JAGPNK010000006">
    <property type="protein sequence ID" value="KAH7320217.1"/>
    <property type="molecule type" value="Genomic_DNA"/>
</dbReference>
<sequence>MAFIGEKSRLPWNHSFRYHVSEGGWSRSSVLRLALFSRLLFLFCLFLLCGFWDSGDRPFCICHGDIARIMCCAGWTCAMHRYKQPIGCIRQVFSFFFVLYLAALAQARHPASTSQHSSSERRPNDRTQGTSDLCVQRRGFIQTTIRV</sequence>
<gene>
    <name evidence="2" type="ORF">B0I35DRAFT_231609</name>
</gene>
<evidence type="ECO:0000256" key="1">
    <source>
        <dbReference type="SAM" id="Phobius"/>
    </source>
</evidence>
<evidence type="ECO:0000313" key="3">
    <source>
        <dbReference type="Proteomes" id="UP000813444"/>
    </source>
</evidence>
<keyword evidence="1" id="KW-0812">Transmembrane</keyword>
<evidence type="ECO:0000313" key="2">
    <source>
        <dbReference type="EMBL" id="KAH7320217.1"/>
    </source>
</evidence>
<keyword evidence="1" id="KW-0472">Membrane</keyword>
<name>A0A8K0ST88_9HYPO</name>
<organism evidence="2 3">
    <name type="scientific">Stachybotrys elegans</name>
    <dbReference type="NCBI Taxonomy" id="80388"/>
    <lineage>
        <taxon>Eukaryota</taxon>
        <taxon>Fungi</taxon>
        <taxon>Dikarya</taxon>
        <taxon>Ascomycota</taxon>
        <taxon>Pezizomycotina</taxon>
        <taxon>Sordariomycetes</taxon>
        <taxon>Hypocreomycetidae</taxon>
        <taxon>Hypocreales</taxon>
        <taxon>Stachybotryaceae</taxon>
        <taxon>Stachybotrys</taxon>
    </lineage>
</organism>
<feature type="transmembrane region" description="Helical" evidence="1">
    <location>
        <begin position="30"/>
        <end position="52"/>
    </location>
</feature>
<feature type="transmembrane region" description="Helical" evidence="1">
    <location>
        <begin position="88"/>
        <end position="107"/>
    </location>
</feature>
<accession>A0A8K0ST88</accession>
<reference evidence="2" key="1">
    <citation type="journal article" date="2021" name="Nat. Commun.">
        <title>Genetic determinants of endophytism in the Arabidopsis root mycobiome.</title>
        <authorList>
            <person name="Mesny F."/>
            <person name="Miyauchi S."/>
            <person name="Thiergart T."/>
            <person name="Pickel B."/>
            <person name="Atanasova L."/>
            <person name="Karlsson M."/>
            <person name="Huettel B."/>
            <person name="Barry K.W."/>
            <person name="Haridas S."/>
            <person name="Chen C."/>
            <person name="Bauer D."/>
            <person name="Andreopoulos W."/>
            <person name="Pangilinan J."/>
            <person name="LaButti K."/>
            <person name="Riley R."/>
            <person name="Lipzen A."/>
            <person name="Clum A."/>
            <person name="Drula E."/>
            <person name="Henrissat B."/>
            <person name="Kohler A."/>
            <person name="Grigoriev I.V."/>
            <person name="Martin F.M."/>
            <person name="Hacquard S."/>
        </authorList>
    </citation>
    <scope>NUCLEOTIDE SEQUENCE</scope>
    <source>
        <strain evidence="2">MPI-CAGE-CH-0235</strain>
    </source>
</reference>